<organism evidence="2 3">
    <name type="scientific">Petrolisthes manimaculis</name>
    <dbReference type="NCBI Taxonomy" id="1843537"/>
    <lineage>
        <taxon>Eukaryota</taxon>
        <taxon>Metazoa</taxon>
        <taxon>Ecdysozoa</taxon>
        <taxon>Arthropoda</taxon>
        <taxon>Crustacea</taxon>
        <taxon>Multicrustacea</taxon>
        <taxon>Malacostraca</taxon>
        <taxon>Eumalacostraca</taxon>
        <taxon>Eucarida</taxon>
        <taxon>Decapoda</taxon>
        <taxon>Pleocyemata</taxon>
        <taxon>Anomura</taxon>
        <taxon>Galatheoidea</taxon>
        <taxon>Porcellanidae</taxon>
        <taxon>Petrolisthes</taxon>
    </lineage>
</organism>
<reference evidence="2" key="1">
    <citation type="submission" date="2023-11" db="EMBL/GenBank/DDBJ databases">
        <title>Genome assemblies of two species of porcelain crab, Petrolisthes cinctipes and Petrolisthes manimaculis (Anomura: Porcellanidae).</title>
        <authorList>
            <person name="Angst P."/>
        </authorList>
    </citation>
    <scope>NUCLEOTIDE SEQUENCE</scope>
    <source>
        <strain evidence="2">PB745_02</strain>
        <tissue evidence="2">Gill</tissue>
    </source>
</reference>
<comment type="caution">
    <text evidence="2">The sequence shown here is derived from an EMBL/GenBank/DDBJ whole genome shotgun (WGS) entry which is preliminary data.</text>
</comment>
<keyword evidence="3" id="KW-1185">Reference proteome</keyword>
<evidence type="ECO:0000313" key="2">
    <source>
        <dbReference type="EMBL" id="KAK4311310.1"/>
    </source>
</evidence>
<dbReference type="AlphaFoldDB" id="A0AAE1PMB6"/>
<feature type="compositionally biased region" description="Acidic residues" evidence="1">
    <location>
        <begin position="31"/>
        <end position="49"/>
    </location>
</feature>
<gene>
    <name evidence="2" type="ORF">Pmani_017168</name>
</gene>
<accession>A0AAE1PMB6</accession>
<dbReference type="Proteomes" id="UP001292094">
    <property type="component" value="Unassembled WGS sequence"/>
</dbReference>
<protein>
    <submittedName>
        <fullName evidence="2">Uncharacterized protein</fullName>
    </submittedName>
</protein>
<sequence>MHRKGVSQMGSCENDKNEGCKRVSKKNVSKEEEEEEEEEEDEGKEEEEWVNYTSGLGARRAGYDRELERFENTEAGDPLTRTPPLLLTSRLRA</sequence>
<name>A0AAE1PMB6_9EUCA</name>
<proteinExistence type="predicted"/>
<evidence type="ECO:0000313" key="3">
    <source>
        <dbReference type="Proteomes" id="UP001292094"/>
    </source>
</evidence>
<dbReference type="EMBL" id="JAWZYT010001531">
    <property type="protein sequence ID" value="KAK4311310.1"/>
    <property type="molecule type" value="Genomic_DNA"/>
</dbReference>
<feature type="region of interest" description="Disordered" evidence="1">
    <location>
        <begin position="1"/>
        <end position="56"/>
    </location>
</feature>
<feature type="region of interest" description="Disordered" evidence="1">
    <location>
        <begin position="70"/>
        <end position="93"/>
    </location>
</feature>
<evidence type="ECO:0000256" key="1">
    <source>
        <dbReference type="SAM" id="MobiDB-lite"/>
    </source>
</evidence>
<feature type="compositionally biased region" description="Low complexity" evidence="1">
    <location>
        <begin position="78"/>
        <end position="93"/>
    </location>
</feature>